<evidence type="ECO:0000313" key="2">
    <source>
        <dbReference type="Proteomes" id="UP000276437"/>
    </source>
</evidence>
<keyword evidence="2" id="KW-1185">Reference proteome</keyword>
<dbReference type="EMBL" id="AP018449">
    <property type="protein sequence ID" value="BBB89688.1"/>
    <property type="molecule type" value="Genomic_DNA"/>
</dbReference>
<reference evidence="1 2" key="1">
    <citation type="journal article" date="2018" name="Int. J. Syst. Evol. Microbiol.">
        <title>Methylomusa anaerophila gen. nov., sp. nov., an anaerobic methanol-utilizing bacterium isolated from a microbial fuel cell.</title>
        <authorList>
            <person name="Amano N."/>
            <person name="Yamamuro A."/>
            <person name="Miyahara M."/>
            <person name="Kouzuma A."/>
            <person name="Abe T."/>
            <person name="Watanabe K."/>
        </authorList>
    </citation>
    <scope>NUCLEOTIDE SEQUENCE [LARGE SCALE GENOMIC DNA]</scope>
    <source>
        <strain evidence="1 2">MMFC1</strain>
    </source>
</reference>
<protein>
    <submittedName>
        <fullName evidence="1">Uncharacterized protein</fullName>
    </submittedName>
</protein>
<accession>A0A348AF40</accession>
<proteinExistence type="predicted"/>
<sequence length="57" mass="6870">MKTIRLLFKNSHNVVTISFEQIIQDCRSNPTELDIMRVLKKMEQDNEITIIPFRKHR</sequence>
<evidence type="ECO:0000313" key="1">
    <source>
        <dbReference type="EMBL" id="BBB89688.1"/>
    </source>
</evidence>
<dbReference type="AlphaFoldDB" id="A0A348AF40"/>
<dbReference type="Proteomes" id="UP000276437">
    <property type="component" value="Chromosome"/>
</dbReference>
<gene>
    <name evidence="1" type="ORF">MAMMFC1_00321</name>
</gene>
<organism evidence="1 2">
    <name type="scientific">Methylomusa anaerophila</name>
    <dbReference type="NCBI Taxonomy" id="1930071"/>
    <lineage>
        <taxon>Bacteria</taxon>
        <taxon>Bacillati</taxon>
        <taxon>Bacillota</taxon>
        <taxon>Negativicutes</taxon>
        <taxon>Selenomonadales</taxon>
        <taxon>Sporomusaceae</taxon>
        <taxon>Methylomusa</taxon>
    </lineage>
</organism>
<dbReference type="KEGG" id="mana:MAMMFC1_00321"/>
<name>A0A348AF40_9FIRM</name>